<proteinExistence type="predicted"/>
<reference evidence="1 2" key="1">
    <citation type="journal article" date="2022" name="New Phytol.">
        <title>Ecological generalism drives hyperdiversity of secondary metabolite gene clusters in xylarialean endophytes.</title>
        <authorList>
            <person name="Franco M.E.E."/>
            <person name="Wisecaver J.H."/>
            <person name="Arnold A.E."/>
            <person name="Ju Y.M."/>
            <person name="Slot J.C."/>
            <person name="Ahrendt S."/>
            <person name="Moore L.P."/>
            <person name="Eastman K.E."/>
            <person name="Scott K."/>
            <person name="Konkel Z."/>
            <person name="Mondo S.J."/>
            <person name="Kuo A."/>
            <person name="Hayes R.D."/>
            <person name="Haridas S."/>
            <person name="Andreopoulos B."/>
            <person name="Riley R."/>
            <person name="LaButti K."/>
            <person name="Pangilinan J."/>
            <person name="Lipzen A."/>
            <person name="Amirebrahimi M."/>
            <person name="Yan J."/>
            <person name="Adam C."/>
            <person name="Keymanesh K."/>
            <person name="Ng V."/>
            <person name="Louie K."/>
            <person name="Northen T."/>
            <person name="Drula E."/>
            <person name="Henrissat B."/>
            <person name="Hsieh H.M."/>
            <person name="Youens-Clark K."/>
            <person name="Lutzoni F."/>
            <person name="Miadlikowska J."/>
            <person name="Eastwood D.C."/>
            <person name="Hamelin R.C."/>
            <person name="Grigoriev I.V."/>
            <person name="U'Ren J.M."/>
        </authorList>
    </citation>
    <scope>NUCLEOTIDE SEQUENCE [LARGE SCALE GENOMIC DNA]</scope>
    <source>
        <strain evidence="1 2">ER1909</strain>
    </source>
</reference>
<dbReference type="EMBL" id="MU394295">
    <property type="protein sequence ID" value="KAI6089443.1"/>
    <property type="molecule type" value="Genomic_DNA"/>
</dbReference>
<evidence type="ECO:0000313" key="2">
    <source>
        <dbReference type="Proteomes" id="UP001497680"/>
    </source>
</evidence>
<sequence>MSADFDFVIVGGGTAGLSLAARLTEDPNVQVLVIEAGEDLTADPRVDMPALSQSLVNTASNWDLKTVPQLYLGNRQLHVYGGRVLGGSSAINHFIFTPPVQTYVNAWANLGNPGWDWSSFSPSMENAYHIKDTQWGSLGAGPLHVSFASEETKWPAVWRDTLANRGFPVSMNPFSGQIYGGFRDPESVHPTTKLRSYAASAYLEPARSRPNLTIWTNALVDKIIFGQSSDGELSVTAVQFTKGGTTSTVKAGMEVILCAGTIQTPKILELSGVGNAEMLHSLSVDVFIDNPYVGENLQNHVYLSLSNEVFKEEGFETLDGLLQQDPAAIAAAQEALAKGKGPLTGANTSGSAQMPLPCFSSDEGKRELDQLFEKFRANAVTGKATTTFINAHESFVYSVLSSPTEASAVYSTFPGFMAFDDNGDQAPHPSGDDRYLTFAISLAHPLSRGSTHITSPSASSPGLEIDPRYLSHPMDVEVLARHIQELEMIKKTKPLAERLIPDGKRAPGGVDLSDLEQARAYVRRACNGAYHFTGTCSQMPREIGGVVDERLRVYGCKNLRVCDLSIVPIIPRCNTQALAYGIAEHGAKIIKSDLVGN</sequence>
<protein>
    <submittedName>
        <fullName evidence="1">GMC oxidoreductase</fullName>
    </submittedName>
</protein>
<evidence type="ECO:0000313" key="1">
    <source>
        <dbReference type="EMBL" id="KAI6089443.1"/>
    </source>
</evidence>
<dbReference type="Proteomes" id="UP001497680">
    <property type="component" value="Unassembled WGS sequence"/>
</dbReference>
<name>A0ACC0D9M6_9PEZI</name>
<comment type="caution">
    <text evidence="1">The sequence shown here is derived from an EMBL/GenBank/DDBJ whole genome shotgun (WGS) entry which is preliminary data.</text>
</comment>
<accession>A0ACC0D9M6</accession>
<keyword evidence="2" id="KW-1185">Reference proteome</keyword>
<organism evidence="1 2">
    <name type="scientific">Hypoxylon rubiginosum</name>
    <dbReference type="NCBI Taxonomy" id="110542"/>
    <lineage>
        <taxon>Eukaryota</taxon>
        <taxon>Fungi</taxon>
        <taxon>Dikarya</taxon>
        <taxon>Ascomycota</taxon>
        <taxon>Pezizomycotina</taxon>
        <taxon>Sordariomycetes</taxon>
        <taxon>Xylariomycetidae</taxon>
        <taxon>Xylariales</taxon>
        <taxon>Hypoxylaceae</taxon>
        <taxon>Hypoxylon</taxon>
    </lineage>
</organism>
<gene>
    <name evidence="1" type="ORF">F4821DRAFT_56212</name>
</gene>